<comment type="caution">
    <text evidence="1">The sequence shown here is derived from an EMBL/GenBank/DDBJ whole genome shotgun (WGS) entry which is preliminary data.</text>
</comment>
<accession>X6PCI9</accession>
<protein>
    <submittedName>
        <fullName evidence="1">Uncharacterized protein</fullName>
    </submittedName>
</protein>
<sequence>MRKCYRLNSGKISFYSKPQLVEIGMHHSAWLDKNIDDMGESVMDFIISNNLQIMNSSPFEHTYEKIEPNHQLILLCALNQSQDDFAVTNCVVESAKQSIGTRIIWKGNKSWWTIHFIEKEKKIETGETRIFDQEYRIIEGRKLFSQFKIPALMESTGKIDKEKAEIYSEETKEHYQLVKDEITAVIDMNKDVEMSCYPL</sequence>
<dbReference type="EMBL" id="ASPP01001247">
    <property type="protein sequence ID" value="ETO35823.1"/>
    <property type="molecule type" value="Genomic_DNA"/>
</dbReference>
<evidence type="ECO:0000313" key="1">
    <source>
        <dbReference type="EMBL" id="ETO35823.1"/>
    </source>
</evidence>
<keyword evidence="2" id="KW-1185">Reference proteome</keyword>
<proteinExistence type="predicted"/>
<dbReference type="Proteomes" id="UP000023152">
    <property type="component" value="Unassembled WGS sequence"/>
</dbReference>
<organism evidence="1 2">
    <name type="scientific">Reticulomyxa filosa</name>
    <dbReference type="NCBI Taxonomy" id="46433"/>
    <lineage>
        <taxon>Eukaryota</taxon>
        <taxon>Sar</taxon>
        <taxon>Rhizaria</taxon>
        <taxon>Retaria</taxon>
        <taxon>Foraminifera</taxon>
        <taxon>Monothalamids</taxon>
        <taxon>Reticulomyxidae</taxon>
        <taxon>Reticulomyxa</taxon>
    </lineage>
</organism>
<gene>
    <name evidence="1" type="ORF">RFI_01239</name>
</gene>
<reference evidence="1 2" key="1">
    <citation type="journal article" date="2013" name="Curr. Biol.">
        <title>The Genome of the Foraminiferan Reticulomyxa filosa.</title>
        <authorList>
            <person name="Glockner G."/>
            <person name="Hulsmann N."/>
            <person name="Schleicher M."/>
            <person name="Noegel A.A."/>
            <person name="Eichinger L."/>
            <person name="Gallinger C."/>
            <person name="Pawlowski J."/>
            <person name="Sierra R."/>
            <person name="Euteneuer U."/>
            <person name="Pillet L."/>
            <person name="Moustafa A."/>
            <person name="Platzer M."/>
            <person name="Groth M."/>
            <person name="Szafranski K."/>
            <person name="Schliwa M."/>
        </authorList>
    </citation>
    <scope>NUCLEOTIDE SEQUENCE [LARGE SCALE GENOMIC DNA]</scope>
</reference>
<evidence type="ECO:0000313" key="2">
    <source>
        <dbReference type="Proteomes" id="UP000023152"/>
    </source>
</evidence>
<dbReference type="AlphaFoldDB" id="X6PCI9"/>
<name>X6PCI9_RETFI</name>